<accession>A0A4S4KCG6</accession>
<evidence type="ECO:0000256" key="6">
    <source>
        <dbReference type="ARBA" id="ARBA00023001"/>
    </source>
</evidence>
<keyword evidence="10" id="KW-1015">Disulfide bond</keyword>
<evidence type="ECO:0000259" key="16">
    <source>
        <dbReference type="Pfam" id="PF03443"/>
    </source>
</evidence>
<dbReference type="InterPro" id="IPR005103">
    <property type="entry name" value="AA9_LPMO"/>
</dbReference>
<evidence type="ECO:0000256" key="15">
    <source>
        <dbReference type="ARBA" id="ARBA00047174"/>
    </source>
</evidence>
<keyword evidence="4" id="KW-0479">Metal-binding</keyword>
<organism evidence="17 18">
    <name type="scientific">Phellinidium pouzarii</name>
    <dbReference type="NCBI Taxonomy" id="167371"/>
    <lineage>
        <taxon>Eukaryota</taxon>
        <taxon>Fungi</taxon>
        <taxon>Dikarya</taxon>
        <taxon>Basidiomycota</taxon>
        <taxon>Agaricomycotina</taxon>
        <taxon>Agaricomycetes</taxon>
        <taxon>Hymenochaetales</taxon>
        <taxon>Hymenochaetaceae</taxon>
        <taxon>Phellinidium</taxon>
    </lineage>
</organism>
<dbReference type="GO" id="GO:0030245">
    <property type="term" value="P:cellulose catabolic process"/>
    <property type="evidence" value="ECO:0007669"/>
    <property type="project" value="UniProtKB-UniRule"/>
</dbReference>
<evidence type="ECO:0000256" key="12">
    <source>
        <dbReference type="ARBA" id="ARBA00023326"/>
    </source>
</evidence>
<evidence type="ECO:0000256" key="10">
    <source>
        <dbReference type="ARBA" id="ARBA00023157"/>
    </source>
</evidence>
<dbReference type="GO" id="GO:0008810">
    <property type="term" value="F:cellulase activity"/>
    <property type="evidence" value="ECO:0007669"/>
    <property type="project" value="UniProtKB-UniRule"/>
</dbReference>
<dbReference type="OrthoDB" id="3496539at2759"/>
<evidence type="ECO:0000256" key="2">
    <source>
        <dbReference type="ARBA" id="ARBA00004613"/>
    </source>
</evidence>
<keyword evidence="12" id="KW-0624">Polysaccharide degradation</keyword>
<keyword evidence="9" id="KW-0503">Monooxygenase</keyword>
<sequence length="268" mass="28018">MAKAPDSVDGWAGDGDVWFKVYQISAVTNGGESITFPAQGLPGVNFTLPSALPSGQYLVRMEAIALHVAQTFGGAQFYISCGQVEVTNGGSGTPGPTVAIPGVYTGYEPGILIDIYYPIPTNYTQPGPENMLSFTKLAVALAVLASQAAAHYTFPSLVVDGTTTPAWVNVRLTNNFDTQAPVTDVTSPDLRCYDSAEPGTATTIDVAAGQQMGIMSDGTIYHPGVVNVYMAKAPDSVDGWAGDGDVWFKVYQISAVTNGGESITFPGS</sequence>
<evidence type="ECO:0000256" key="11">
    <source>
        <dbReference type="ARBA" id="ARBA00023277"/>
    </source>
</evidence>
<keyword evidence="18" id="KW-1185">Reference proteome</keyword>
<keyword evidence="8" id="KW-0186">Copper</keyword>
<dbReference type="PANTHER" id="PTHR33353:SF10">
    <property type="entry name" value="ENDO-BETA-1,4-GLUCANASE D"/>
    <property type="match status" value="1"/>
</dbReference>
<feature type="non-terminal residue" evidence="17">
    <location>
        <position position="268"/>
    </location>
</feature>
<proteinExistence type="inferred from homology"/>
<reference evidence="17 18" key="1">
    <citation type="submission" date="2019-02" db="EMBL/GenBank/DDBJ databases">
        <title>Genome sequencing of the rare red list fungi Phellinidium pouzarii.</title>
        <authorList>
            <person name="Buettner E."/>
            <person name="Kellner H."/>
        </authorList>
    </citation>
    <scope>NUCLEOTIDE SEQUENCE [LARGE SCALE GENOMIC DNA]</scope>
    <source>
        <strain evidence="17 18">DSM 108285</strain>
    </source>
</reference>
<dbReference type="Proteomes" id="UP000308199">
    <property type="component" value="Unassembled WGS sequence"/>
</dbReference>
<evidence type="ECO:0000256" key="8">
    <source>
        <dbReference type="ARBA" id="ARBA00023008"/>
    </source>
</evidence>
<keyword evidence="6" id="KW-0136">Cellulose degradation</keyword>
<feature type="domain" description="Auxiliary Activity family 9 catalytic" evidence="16">
    <location>
        <begin position="1"/>
        <end position="123"/>
    </location>
</feature>
<gene>
    <name evidence="17" type="ORF">EW145_g8237</name>
</gene>
<evidence type="ECO:0000256" key="13">
    <source>
        <dbReference type="ARBA" id="ARBA00044502"/>
    </source>
</evidence>
<evidence type="ECO:0000256" key="3">
    <source>
        <dbReference type="ARBA" id="ARBA00022525"/>
    </source>
</evidence>
<keyword evidence="11" id="KW-0119">Carbohydrate metabolism</keyword>
<comment type="caution">
    <text evidence="17">The sequence shown here is derived from an EMBL/GenBank/DDBJ whole genome shotgun (WGS) entry which is preliminary data.</text>
</comment>
<keyword evidence="5" id="KW-0732">Signal</keyword>
<evidence type="ECO:0000256" key="1">
    <source>
        <dbReference type="ARBA" id="ARBA00001973"/>
    </source>
</evidence>
<evidence type="ECO:0000256" key="5">
    <source>
        <dbReference type="ARBA" id="ARBA00022729"/>
    </source>
</evidence>
<dbReference type="AlphaFoldDB" id="A0A4S4KCG6"/>
<dbReference type="Gene3D" id="2.70.50.70">
    <property type="match status" value="2"/>
</dbReference>
<keyword evidence="7" id="KW-0560">Oxidoreductase</keyword>
<dbReference type="EC" id="1.14.99.56" evidence="15"/>
<comment type="cofactor">
    <cofactor evidence="1">
        <name>Cu(2+)</name>
        <dbReference type="ChEBI" id="CHEBI:29036"/>
    </cofactor>
</comment>
<dbReference type="Pfam" id="PF03443">
    <property type="entry name" value="AA9"/>
    <property type="match status" value="2"/>
</dbReference>
<dbReference type="GO" id="GO:0005576">
    <property type="term" value="C:extracellular region"/>
    <property type="evidence" value="ECO:0007669"/>
    <property type="project" value="UniProtKB-SubCell"/>
</dbReference>
<dbReference type="GO" id="GO:0030248">
    <property type="term" value="F:cellulose binding"/>
    <property type="evidence" value="ECO:0007669"/>
    <property type="project" value="UniProtKB-UniRule"/>
</dbReference>
<name>A0A4S4KCG6_9AGAM</name>
<comment type="similarity">
    <text evidence="13">Belongs to the polysaccharide monooxygenase AA9 family.</text>
</comment>
<dbReference type="InterPro" id="IPR049892">
    <property type="entry name" value="AA9"/>
</dbReference>
<evidence type="ECO:0000256" key="14">
    <source>
        <dbReference type="ARBA" id="ARBA00045077"/>
    </source>
</evidence>
<comment type="subcellular location">
    <subcellularLocation>
        <location evidence="2">Secreted</location>
    </subcellularLocation>
</comment>
<feature type="domain" description="Auxiliary Activity family 9 catalytic" evidence="16">
    <location>
        <begin position="151"/>
        <end position="256"/>
    </location>
</feature>
<dbReference type="PANTHER" id="PTHR33353">
    <property type="entry name" value="PUTATIVE (AFU_ORTHOLOGUE AFUA_1G12560)-RELATED"/>
    <property type="match status" value="1"/>
</dbReference>
<evidence type="ECO:0000256" key="7">
    <source>
        <dbReference type="ARBA" id="ARBA00023002"/>
    </source>
</evidence>
<dbReference type="EMBL" id="SGPK01001181">
    <property type="protein sequence ID" value="THG93989.1"/>
    <property type="molecule type" value="Genomic_DNA"/>
</dbReference>
<evidence type="ECO:0000256" key="9">
    <source>
        <dbReference type="ARBA" id="ARBA00023033"/>
    </source>
</evidence>
<evidence type="ECO:0000256" key="4">
    <source>
        <dbReference type="ARBA" id="ARBA00022723"/>
    </source>
</evidence>
<protein>
    <recommendedName>
        <fullName evidence="15">lytic cellulose monooxygenase (C4-dehydrogenating)</fullName>
        <ecNumber evidence="15">1.14.99.56</ecNumber>
    </recommendedName>
</protein>
<dbReference type="CDD" id="cd21175">
    <property type="entry name" value="LPMO_AA9"/>
    <property type="match status" value="1"/>
</dbReference>
<keyword evidence="3" id="KW-0964">Secreted</keyword>
<evidence type="ECO:0000313" key="18">
    <source>
        <dbReference type="Proteomes" id="UP000308199"/>
    </source>
</evidence>
<evidence type="ECO:0000313" key="17">
    <source>
        <dbReference type="EMBL" id="THG93989.1"/>
    </source>
</evidence>
<comment type="catalytic activity">
    <reaction evidence="14">
        <text>[(1-&gt;4)-beta-D-glucosyl]n+m + reduced acceptor + O2 = 4-dehydro-beta-D-glucosyl-[(1-&gt;4)-beta-D-glucosyl]n-1 + [(1-&gt;4)-beta-D-glucosyl]m + acceptor + H2O.</text>
        <dbReference type="EC" id="1.14.99.56"/>
    </reaction>
</comment>